<dbReference type="Gene3D" id="3.30.1490.20">
    <property type="entry name" value="ATP-grasp fold, A domain"/>
    <property type="match status" value="1"/>
</dbReference>
<dbReference type="RefSeq" id="WP_197006395.1">
    <property type="nucleotide sequence ID" value="NZ_BONS01000006.1"/>
</dbReference>
<dbReference type="InterPro" id="IPR032875">
    <property type="entry name" value="Succ_CoA_lig_flav_dom"/>
</dbReference>
<protein>
    <submittedName>
        <fullName evidence="3">Acyl-CoA synthetase (NDP forming)</fullName>
    </submittedName>
</protein>
<dbReference type="AlphaFoldDB" id="A0A8J7GMT4"/>
<dbReference type="Proteomes" id="UP000622552">
    <property type="component" value="Unassembled WGS sequence"/>
</dbReference>
<dbReference type="Gene3D" id="3.40.50.261">
    <property type="entry name" value="Succinyl-CoA synthetase domains"/>
    <property type="match status" value="2"/>
</dbReference>
<dbReference type="Pfam" id="PF19045">
    <property type="entry name" value="Ligase_CoA_2"/>
    <property type="match status" value="1"/>
</dbReference>
<dbReference type="Pfam" id="PF13549">
    <property type="entry name" value="ATP-grasp_5"/>
    <property type="match status" value="1"/>
</dbReference>
<evidence type="ECO:0000259" key="2">
    <source>
        <dbReference type="SMART" id="SM00881"/>
    </source>
</evidence>
<dbReference type="GO" id="GO:0005524">
    <property type="term" value="F:ATP binding"/>
    <property type="evidence" value="ECO:0007669"/>
    <property type="project" value="InterPro"/>
</dbReference>
<evidence type="ECO:0000313" key="3">
    <source>
        <dbReference type="EMBL" id="MBG6139778.1"/>
    </source>
</evidence>
<feature type="domain" description="CoA-binding" evidence="2">
    <location>
        <begin position="7"/>
        <end position="101"/>
    </location>
</feature>
<dbReference type="SMART" id="SM00881">
    <property type="entry name" value="CoA_binding"/>
    <property type="match status" value="1"/>
</dbReference>
<dbReference type="Pfam" id="PF13607">
    <property type="entry name" value="Succ_CoA_lig"/>
    <property type="match status" value="1"/>
</dbReference>
<gene>
    <name evidence="3" type="ORF">IW245_005972</name>
</gene>
<sequence>MAGLSMLWSARSIAVVGASGRAGSLGRLPVEYLLRYGYSGQILPINPTATEICGLRAYPSLAAAGPVDLALIMVGADKAVAAVAECAAHGVPVAILGASGFAEAGAPELQEQLLAARGGTRILGPNCIGAATLATGLVASFSPWFAGAATTLRADTNPLAGSEVVPGRAIVQGRHTNIRSRTAVALVSQSGALGFGAASLAVDRGLPLGWVVTTGNEADVTALEVLTELAAEPDCVGLLGYVESLRDGSALRRLASRGKPVALLVAGRSAAGRRAAASHTGALAGDDRVVDAALRQLGITRVADLDDLLDAGEAFAASARRTRSRPRSGRSRVADYAEPRSAGVVDTEEPPRVGPVRVAVVTTSGGSGILAADAVEAAGLVLAELAGDTREALAEIVPVFGSTENPIDVTASVMRDRTLVERCLSAVDRDPGVDAVVLCFCVLTGDDVTGIVDALRQVTKPVVVARTGAEHLAPAATAMLRALGVASFPTPARAVRALAATLRQAASTTIDADTAPEADGGTEPITDEWRLKEALRAAGVPVPRGRFLDSPADFDFERAVLKAVAPGLVHKTEAGGVILNVTKENVAEAFRKIATIGRVWAEEQVGGGVEVLVGISPSPLGRVLTIGAGGTLAELLDDVAIRLLPADPATMLEELKIARLLDGYRGKPALDTSALLDVVAGLVALTARWPADIAVELNPVLVRERGAVVLDAAAVREV</sequence>
<organism evidence="3 4">
    <name type="scientific">Longispora fulva</name>
    <dbReference type="NCBI Taxonomy" id="619741"/>
    <lineage>
        <taxon>Bacteria</taxon>
        <taxon>Bacillati</taxon>
        <taxon>Actinomycetota</taxon>
        <taxon>Actinomycetes</taxon>
        <taxon>Micromonosporales</taxon>
        <taxon>Micromonosporaceae</taxon>
        <taxon>Longispora</taxon>
    </lineage>
</organism>
<evidence type="ECO:0000256" key="1">
    <source>
        <dbReference type="SAM" id="MobiDB-lite"/>
    </source>
</evidence>
<dbReference type="InterPro" id="IPR043938">
    <property type="entry name" value="Ligase_CoA_dom"/>
</dbReference>
<feature type="region of interest" description="Disordered" evidence="1">
    <location>
        <begin position="320"/>
        <end position="350"/>
    </location>
</feature>
<dbReference type="EMBL" id="JADOUF010000001">
    <property type="protein sequence ID" value="MBG6139778.1"/>
    <property type="molecule type" value="Genomic_DNA"/>
</dbReference>
<dbReference type="SUPFAM" id="SSF56059">
    <property type="entry name" value="Glutathione synthetase ATP-binding domain-like"/>
    <property type="match status" value="1"/>
</dbReference>
<dbReference type="PANTHER" id="PTHR42793">
    <property type="entry name" value="COA BINDING DOMAIN CONTAINING PROTEIN"/>
    <property type="match status" value="1"/>
</dbReference>
<name>A0A8J7GMT4_9ACTN</name>
<dbReference type="InterPro" id="IPR003781">
    <property type="entry name" value="CoA-bd"/>
</dbReference>
<reference evidence="3" key="1">
    <citation type="submission" date="2020-11" db="EMBL/GenBank/DDBJ databases">
        <title>Sequencing the genomes of 1000 actinobacteria strains.</title>
        <authorList>
            <person name="Klenk H.-P."/>
        </authorList>
    </citation>
    <scope>NUCLEOTIDE SEQUENCE</scope>
    <source>
        <strain evidence="3">DSM 45356</strain>
    </source>
</reference>
<dbReference type="InterPro" id="IPR036291">
    <property type="entry name" value="NAD(P)-bd_dom_sf"/>
</dbReference>
<keyword evidence="4" id="KW-1185">Reference proteome</keyword>
<dbReference type="Pfam" id="PF13380">
    <property type="entry name" value="CoA_binding_2"/>
    <property type="match status" value="1"/>
</dbReference>
<dbReference type="Gene3D" id="3.30.470.20">
    <property type="entry name" value="ATP-grasp fold, B domain"/>
    <property type="match status" value="1"/>
</dbReference>
<dbReference type="PANTHER" id="PTHR42793:SF1">
    <property type="entry name" value="PEPTIDYL-LYSINE N-ACETYLTRANSFERASE PATZ"/>
    <property type="match status" value="1"/>
</dbReference>
<dbReference type="InterPro" id="IPR016102">
    <property type="entry name" value="Succinyl-CoA_synth-like"/>
</dbReference>
<feature type="compositionally biased region" description="Basic residues" evidence="1">
    <location>
        <begin position="320"/>
        <end position="330"/>
    </location>
</feature>
<dbReference type="Gene3D" id="3.40.50.720">
    <property type="entry name" value="NAD(P)-binding Rossmann-like Domain"/>
    <property type="match status" value="1"/>
</dbReference>
<proteinExistence type="predicted"/>
<dbReference type="GO" id="GO:0043758">
    <property type="term" value="F:acetate-CoA ligase (ADP-forming) activity"/>
    <property type="evidence" value="ECO:0007669"/>
    <property type="project" value="InterPro"/>
</dbReference>
<accession>A0A8J7GMT4</accession>
<comment type="caution">
    <text evidence="3">The sequence shown here is derived from an EMBL/GenBank/DDBJ whole genome shotgun (WGS) entry which is preliminary data.</text>
</comment>
<dbReference type="SUPFAM" id="SSF51735">
    <property type="entry name" value="NAD(P)-binding Rossmann-fold domains"/>
    <property type="match status" value="1"/>
</dbReference>
<dbReference type="InterPro" id="IPR013815">
    <property type="entry name" value="ATP_grasp_subdomain_1"/>
</dbReference>
<dbReference type="SUPFAM" id="SSF52210">
    <property type="entry name" value="Succinyl-CoA synthetase domains"/>
    <property type="match status" value="2"/>
</dbReference>
<evidence type="ECO:0000313" key="4">
    <source>
        <dbReference type="Proteomes" id="UP000622552"/>
    </source>
</evidence>